<name>A0A1N6GDV9_9BURK</name>
<dbReference type="Proteomes" id="UP000184693">
    <property type="component" value="Unassembled WGS sequence"/>
</dbReference>
<dbReference type="Pfam" id="PF07007">
    <property type="entry name" value="LprI"/>
    <property type="match status" value="1"/>
</dbReference>
<feature type="chain" id="PRO_5013065669" description="Lysozyme inhibitor LprI-like N-terminal domain-containing protein" evidence="1">
    <location>
        <begin position="20"/>
        <end position="191"/>
    </location>
</feature>
<dbReference type="AlphaFoldDB" id="A0A1N6GDV9"/>
<dbReference type="Gene3D" id="1.20.1270.180">
    <property type="match status" value="1"/>
</dbReference>
<dbReference type="RefSeq" id="WP_074264374.1">
    <property type="nucleotide sequence ID" value="NZ_FSRM01000001.1"/>
</dbReference>
<evidence type="ECO:0000259" key="2">
    <source>
        <dbReference type="Pfam" id="PF07007"/>
    </source>
</evidence>
<sequence>MKKTILLLIFTFTSFCAKASQSMCTGNVTKELEACVRANFEYSDKNLNLAYDDLATKLSAADKGILVRTEKEWLTYKDATCQGVFDGTSPGEEAGIDKWTCLDQIIRARTEEIQYLNAGIGALGFYKALDVVPKLYEAGSREKFISKLMDVYVKDDNKDWRSYVEGNCRLAVSRLREDRSDCIARQAFYRY</sequence>
<evidence type="ECO:0000313" key="4">
    <source>
        <dbReference type="Proteomes" id="UP000184693"/>
    </source>
</evidence>
<accession>A0A1N6GDV9</accession>
<evidence type="ECO:0000256" key="1">
    <source>
        <dbReference type="SAM" id="SignalP"/>
    </source>
</evidence>
<gene>
    <name evidence="3" type="ORF">SAMN05444168_2318</name>
</gene>
<evidence type="ECO:0000313" key="3">
    <source>
        <dbReference type="EMBL" id="SIO05657.1"/>
    </source>
</evidence>
<organism evidence="3 4">
    <name type="scientific">Paraburkholderia phenazinium</name>
    <dbReference type="NCBI Taxonomy" id="60549"/>
    <lineage>
        <taxon>Bacteria</taxon>
        <taxon>Pseudomonadati</taxon>
        <taxon>Pseudomonadota</taxon>
        <taxon>Betaproteobacteria</taxon>
        <taxon>Burkholderiales</taxon>
        <taxon>Burkholderiaceae</taxon>
        <taxon>Paraburkholderia</taxon>
    </lineage>
</organism>
<dbReference type="EMBL" id="FSRM01000001">
    <property type="protein sequence ID" value="SIO05657.1"/>
    <property type="molecule type" value="Genomic_DNA"/>
</dbReference>
<dbReference type="InterPro" id="IPR009739">
    <property type="entry name" value="LprI-like_N"/>
</dbReference>
<feature type="signal peptide" evidence="1">
    <location>
        <begin position="1"/>
        <end position="19"/>
    </location>
</feature>
<keyword evidence="1" id="KW-0732">Signal</keyword>
<protein>
    <recommendedName>
        <fullName evidence="2">Lysozyme inhibitor LprI-like N-terminal domain-containing protein</fullName>
    </recommendedName>
</protein>
<feature type="domain" description="Lysozyme inhibitor LprI-like N-terminal" evidence="2">
    <location>
        <begin position="26"/>
        <end position="112"/>
    </location>
</feature>
<reference evidence="3 4" key="1">
    <citation type="submission" date="2016-11" db="EMBL/GenBank/DDBJ databases">
        <authorList>
            <person name="Jaros S."/>
            <person name="Januszkiewicz K."/>
            <person name="Wedrychowicz H."/>
        </authorList>
    </citation>
    <scope>NUCLEOTIDE SEQUENCE [LARGE SCALE GENOMIC DNA]</scope>
    <source>
        <strain evidence="3 4">GAS86</strain>
    </source>
</reference>
<dbReference type="OrthoDB" id="7340239at2"/>
<proteinExistence type="predicted"/>